<sequence>MYKELIIYRNELKNTRVPKYKFVGIVTEILLSKDVFIKNAEIASFLKTAFNIDYKDYVMKSRTMIVARTSRIIHNLENDEYVIYKRKLFQFISDELERLQTEEQKKEKNQFDGWINNDK</sequence>
<dbReference type="EMBL" id="BK014994">
    <property type="protein sequence ID" value="DAD86130.1"/>
    <property type="molecule type" value="Genomic_DNA"/>
</dbReference>
<accession>A0A8S5MVK1</accession>
<reference evidence="1" key="1">
    <citation type="journal article" date="2021" name="Proc. Natl. Acad. Sci. U.S.A.">
        <title>A Catalog of Tens of Thousands of Viruses from Human Metagenomes Reveals Hidden Associations with Chronic Diseases.</title>
        <authorList>
            <person name="Tisza M.J."/>
            <person name="Buck C.B."/>
        </authorList>
    </citation>
    <scope>NUCLEOTIDE SEQUENCE</scope>
    <source>
        <strain evidence="1">CtGyV19</strain>
    </source>
</reference>
<proteinExistence type="predicted"/>
<organism evidence="1">
    <name type="scientific">Siphoviridae sp. ctGyV19</name>
    <dbReference type="NCBI Taxonomy" id="2826225"/>
    <lineage>
        <taxon>Viruses</taxon>
        <taxon>Duplodnaviria</taxon>
        <taxon>Heunggongvirae</taxon>
        <taxon>Uroviricota</taxon>
        <taxon>Caudoviricetes</taxon>
    </lineage>
</organism>
<protein>
    <submittedName>
        <fullName evidence="1">Uncharacterized protein</fullName>
    </submittedName>
</protein>
<evidence type="ECO:0000313" key="1">
    <source>
        <dbReference type="EMBL" id="DAD86130.1"/>
    </source>
</evidence>
<name>A0A8S5MVK1_9CAUD</name>